<keyword evidence="2" id="KW-1185">Reference proteome</keyword>
<evidence type="ECO:0000313" key="1">
    <source>
        <dbReference type="EMBL" id="KAH3670077.1"/>
    </source>
</evidence>
<sequence length="164" mass="17777">MGEFLICRPDRNDGGISEVHHEHNVDEYQNQSAMQAILSRLYLERAAASVKPPRRSMIIGDHMAEQMNLDASTALKGSPESGSTRVLNTTIRNGSSREVVKRGMASVAQSSEAHTSTAKQFFCCSSCNGENISNVIVTIAINNALRPLAVKIGVGMLILRPAPR</sequence>
<dbReference type="AlphaFoldDB" id="A0A9P8PF07"/>
<comment type="caution">
    <text evidence="1">The sequence shown here is derived from an EMBL/GenBank/DDBJ whole genome shotgun (WGS) entry which is preliminary data.</text>
</comment>
<name>A0A9P8PF07_9ASCO</name>
<proteinExistence type="predicted"/>
<protein>
    <submittedName>
        <fullName evidence="1">Uncharacterized protein</fullName>
    </submittedName>
</protein>
<reference evidence="1" key="1">
    <citation type="journal article" date="2021" name="Open Biol.">
        <title>Shared evolutionary footprints suggest mitochondrial oxidative damage underlies multiple complex I losses in fungi.</title>
        <authorList>
            <person name="Schikora-Tamarit M.A."/>
            <person name="Marcet-Houben M."/>
            <person name="Nosek J."/>
            <person name="Gabaldon T."/>
        </authorList>
    </citation>
    <scope>NUCLEOTIDE SEQUENCE</scope>
    <source>
        <strain evidence="1">NCAIM Y.01608</strain>
    </source>
</reference>
<dbReference type="Proteomes" id="UP000788993">
    <property type="component" value="Unassembled WGS sequence"/>
</dbReference>
<evidence type="ECO:0000313" key="2">
    <source>
        <dbReference type="Proteomes" id="UP000788993"/>
    </source>
</evidence>
<accession>A0A9P8PF07</accession>
<organism evidence="1 2">
    <name type="scientific">Ogataea polymorpha</name>
    <dbReference type="NCBI Taxonomy" id="460523"/>
    <lineage>
        <taxon>Eukaryota</taxon>
        <taxon>Fungi</taxon>
        <taxon>Dikarya</taxon>
        <taxon>Ascomycota</taxon>
        <taxon>Saccharomycotina</taxon>
        <taxon>Pichiomycetes</taxon>
        <taxon>Pichiales</taxon>
        <taxon>Pichiaceae</taxon>
        <taxon>Ogataea</taxon>
    </lineage>
</organism>
<reference evidence="1" key="2">
    <citation type="submission" date="2021-01" db="EMBL/GenBank/DDBJ databases">
        <authorList>
            <person name="Schikora-Tamarit M.A."/>
        </authorList>
    </citation>
    <scope>NUCLEOTIDE SEQUENCE</scope>
    <source>
        <strain evidence="1">NCAIM Y.01608</strain>
    </source>
</reference>
<gene>
    <name evidence="1" type="ORF">OGATHE_002890</name>
</gene>
<dbReference type="EMBL" id="JAEUBD010000983">
    <property type="protein sequence ID" value="KAH3670077.1"/>
    <property type="molecule type" value="Genomic_DNA"/>
</dbReference>